<feature type="non-terminal residue" evidence="2">
    <location>
        <position position="426"/>
    </location>
</feature>
<keyword evidence="1" id="KW-1133">Transmembrane helix</keyword>
<keyword evidence="1" id="KW-0812">Transmembrane</keyword>
<organism evidence="2 3">
    <name type="scientific">Terrisporobacter muris</name>
    <dbReference type="NCBI Taxonomy" id="2963284"/>
    <lineage>
        <taxon>Bacteria</taxon>
        <taxon>Bacillati</taxon>
        <taxon>Bacillota</taxon>
        <taxon>Clostridia</taxon>
        <taxon>Peptostreptococcales</taxon>
        <taxon>Peptostreptococcaceae</taxon>
        <taxon>Terrisporobacter</taxon>
    </lineage>
</organism>
<name>A0A9X2S2A9_9FIRM</name>
<dbReference type="InterPro" id="IPR021359">
    <property type="entry name" value="DUF2812"/>
</dbReference>
<feature type="transmembrane region" description="Helical" evidence="1">
    <location>
        <begin position="229"/>
        <end position="248"/>
    </location>
</feature>
<sequence>MRISKNTFIKLITIREHECNALEKYLEEKALEGWILHDIVCGFLVFKKRESQKIKFTVDIFTDAKKDEYIEYCEATGWMHLLQHNKYFIFYTKDQDITPIQTDEEIVLKKVRKSILRSVLYNIFLIGLMIFNLSSGEKYGYGFFSEISSNSALFVMISLSIIIMGALILTIKDGLWYLKSNRAFKLGENINYPTLKEFEVNAVFSELYMCILALMFISLMGDLGIDKGYIYLAIFILFLSICISRFIIIVLKKYKKTSRILGVLICAIGIFISTHIILSGKEMINYVRDENKTPIMTINDFIDMKTKKEYLYFESSQSFLASSYTYSYDEMNYDIEYDDREAMDEQYNDESSGYYFDYEICKSKYDWIIDKTFESYLKRYKYYEYDEVKDNNWDALQVYKDNQYNSGYILKYKDRVISVSGSIDFS</sequence>
<keyword evidence="3" id="KW-1185">Reference proteome</keyword>
<gene>
    <name evidence="2" type="ORF">NSA58_13015</name>
</gene>
<dbReference type="EMBL" id="JANKBY010000179">
    <property type="protein sequence ID" value="MCR1823709.1"/>
    <property type="molecule type" value="Genomic_DNA"/>
</dbReference>
<reference evidence="2" key="1">
    <citation type="submission" date="2022-07" db="EMBL/GenBank/DDBJ databases">
        <title>Enhanced cultured diversity of the mouse gut microbiota enables custom-made synthetic communities.</title>
        <authorList>
            <person name="Afrizal A."/>
        </authorList>
    </citation>
    <scope>NUCLEOTIDE SEQUENCE</scope>
    <source>
        <strain evidence="2">DSM 29186</strain>
    </source>
</reference>
<feature type="transmembrane region" description="Helical" evidence="1">
    <location>
        <begin position="260"/>
        <end position="278"/>
    </location>
</feature>
<evidence type="ECO:0000256" key="1">
    <source>
        <dbReference type="SAM" id="Phobius"/>
    </source>
</evidence>
<proteinExistence type="predicted"/>
<evidence type="ECO:0000313" key="2">
    <source>
        <dbReference type="EMBL" id="MCR1823709.1"/>
    </source>
</evidence>
<keyword evidence="1" id="KW-0472">Membrane</keyword>
<feature type="transmembrane region" description="Helical" evidence="1">
    <location>
        <begin position="198"/>
        <end position="217"/>
    </location>
</feature>
<dbReference type="Proteomes" id="UP001140817">
    <property type="component" value="Unassembled WGS sequence"/>
</dbReference>
<evidence type="ECO:0000313" key="3">
    <source>
        <dbReference type="Proteomes" id="UP001140817"/>
    </source>
</evidence>
<feature type="transmembrane region" description="Helical" evidence="1">
    <location>
        <begin position="115"/>
        <end position="133"/>
    </location>
</feature>
<protein>
    <submittedName>
        <fullName evidence="2">DUF2812 domain-containing protein</fullName>
    </submittedName>
</protein>
<dbReference type="AlphaFoldDB" id="A0A9X2S2A9"/>
<dbReference type="Pfam" id="PF11193">
    <property type="entry name" value="DUF2812"/>
    <property type="match status" value="1"/>
</dbReference>
<comment type="caution">
    <text evidence="2">The sequence shown here is derived from an EMBL/GenBank/DDBJ whole genome shotgun (WGS) entry which is preliminary data.</text>
</comment>
<accession>A0A9X2S2A9</accession>
<dbReference type="RefSeq" id="WP_257560537.1">
    <property type="nucleotide sequence ID" value="NZ_JANKBY010000179.1"/>
</dbReference>
<feature type="transmembrane region" description="Helical" evidence="1">
    <location>
        <begin position="153"/>
        <end position="178"/>
    </location>
</feature>